<accession>G4TTX1</accession>
<dbReference type="AlphaFoldDB" id="G4TTX1"/>
<dbReference type="Proteomes" id="UP000007148">
    <property type="component" value="Unassembled WGS sequence"/>
</dbReference>
<comment type="caution">
    <text evidence="2">The sequence shown here is derived from an EMBL/GenBank/DDBJ whole genome shotgun (WGS) entry which is preliminary data.</text>
</comment>
<evidence type="ECO:0000313" key="3">
    <source>
        <dbReference type="Proteomes" id="UP000007148"/>
    </source>
</evidence>
<evidence type="ECO:0000313" key="2">
    <source>
        <dbReference type="EMBL" id="CCA74764.1"/>
    </source>
</evidence>
<protein>
    <submittedName>
        <fullName evidence="2">Uncharacterized protein</fullName>
    </submittedName>
</protein>
<feature type="chain" id="PRO_5003469110" evidence="1">
    <location>
        <begin position="21"/>
        <end position="187"/>
    </location>
</feature>
<evidence type="ECO:0000256" key="1">
    <source>
        <dbReference type="SAM" id="SignalP"/>
    </source>
</evidence>
<sequence>MQLTKSLVLLLSTFVMFAAAMRREPLPRNYRERNLEHILDQRPEERVLTQLKLRPHTQLRRSGKQHYRKLLSALECYHCQKYGRTSLSSHHNCVRFMHNRTRRIDGSVSYIIPGPVGDRIILVLITLVRRALPRPNVQSDSNLRLEPSIRMTNVTLALLKTVNLDSVDIKSLSYDIISIWNDPKTLG</sequence>
<dbReference type="EMBL" id="CAFZ01000352">
    <property type="protein sequence ID" value="CCA74764.1"/>
    <property type="molecule type" value="Genomic_DNA"/>
</dbReference>
<name>G4TTX1_SERID</name>
<dbReference type="InParanoid" id="G4TTX1"/>
<keyword evidence="3" id="KW-1185">Reference proteome</keyword>
<organism evidence="2 3">
    <name type="scientific">Serendipita indica (strain DSM 11827)</name>
    <name type="common">Root endophyte fungus</name>
    <name type="synonym">Piriformospora indica</name>
    <dbReference type="NCBI Taxonomy" id="1109443"/>
    <lineage>
        <taxon>Eukaryota</taxon>
        <taxon>Fungi</taxon>
        <taxon>Dikarya</taxon>
        <taxon>Basidiomycota</taxon>
        <taxon>Agaricomycotina</taxon>
        <taxon>Agaricomycetes</taxon>
        <taxon>Sebacinales</taxon>
        <taxon>Serendipitaceae</taxon>
        <taxon>Serendipita</taxon>
    </lineage>
</organism>
<keyword evidence="1" id="KW-0732">Signal</keyword>
<feature type="signal peptide" evidence="1">
    <location>
        <begin position="1"/>
        <end position="20"/>
    </location>
</feature>
<proteinExistence type="predicted"/>
<dbReference type="HOGENOM" id="CLU_1448253_0_0_1"/>
<gene>
    <name evidence="2" type="ORF">PIIN_08722</name>
</gene>
<reference evidence="2 3" key="1">
    <citation type="journal article" date="2011" name="PLoS Pathog.">
        <title>Endophytic Life Strategies Decoded by Genome and Transcriptome Analyses of the Mutualistic Root Symbiont Piriformospora indica.</title>
        <authorList>
            <person name="Zuccaro A."/>
            <person name="Lahrmann U."/>
            <person name="Guldener U."/>
            <person name="Langen G."/>
            <person name="Pfiffi S."/>
            <person name="Biedenkopf D."/>
            <person name="Wong P."/>
            <person name="Samans B."/>
            <person name="Grimm C."/>
            <person name="Basiewicz M."/>
            <person name="Murat C."/>
            <person name="Martin F."/>
            <person name="Kogel K.H."/>
        </authorList>
    </citation>
    <scope>NUCLEOTIDE SEQUENCE [LARGE SCALE GENOMIC DNA]</scope>
    <source>
        <strain evidence="2 3">DSM 11827</strain>
    </source>
</reference>